<reference evidence="10" key="1">
    <citation type="journal article" date="2022" name="G3 (Bethesda)">
        <title>High quality genome of the basidiomycete yeast Dioszegia hungarica PDD-24b-2 isolated from cloud water.</title>
        <authorList>
            <person name="Jarrige D."/>
            <person name="Haridas S."/>
            <person name="Bleykasten-Grosshans C."/>
            <person name="Joly M."/>
            <person name="Nadalig T."/>
            <person name="Sancelme M."/>
            <person name="Vuilleumier S."/>
            <person name="Grigoriev I.V."/>
            <person name="Amato P."/>
            <person name="Bringel F."/>
        </authorList>
    </citation>
    <scope>NUCLEOTIDE SEQUENCE</scope>
    <source>
        <strain evidence="10">PDD-24b-2</strain>
    </source>
</reference>
<dbReference type="InterPro" id="IPR059033">
    <property type="entry name" value="C144_05_dom"/>
</dbReference>
<dbReference type="SUPFAM" id="SSF57850">
    <property type="entry name" value="RING/U-box"/>
    <property type="match status" value="1"/>
</dbReference>
<dbReference type="PANTHER" id="PTHR45865:SF1">
    <property type="entry name" value="E3 UBIQUITIN-PROTEIN LIGASE SHPRH"/>
    <property type="match status" value="1"/>
</dbReference>
<dbReference type="PROSITE" id="PS50089">
    <property type="entry name" value="ZF_RING_2"/>
    <property type="match status" value="1"/>
</dbReference>
<keyword evidence="5" id="KW-0862">Zinc</keyword>
<feature type="domain" description="RING-type" evidence="9">
    <location>
        <begin position="1436"/>
        <end position="1477"/>
    </location>
</feature>
<keyword evidence="2" id="KW-0547">Nucleotide-binding</keyword>
<dbReference type="InterPro" id="IPR001650">
    <property type="entry name" value="Helicase_C-like"/>
</dbReference>
<dbReference type="RefSeq" id="XP_052945234.1">
    <property type="nucleotide sequence ID" value="XM_053092800.1"/>
</dbReference>
<keyword evidence="4" id="KW-0378">Hydrolase</keyword>
<evidence type="ECO:0000256" key="6">
    <source>
        <dbReference type="ARBA" id="ARBA00022840"/>
    </source>
</evidence>
<feature type="compositionally biased region" description="Acidic residues" evidence="8">
    <location>
        <begin position="250"/>
        <end position="274"/>
    </location>
</feature>
<evidence type="ECO:0000256" key="5">
    <source>
        <dbReference type="ARBA" id="ARBA00022833"/>
    </source>
</evidence>
<evidence type="ECO:0000259" key="9">
    <source>
        <dbReference type="PROSITE" id="PS50089"/>
    </source>
</evidence>
<dbReference type="GO" id="GO:0006974">
    <property type="term" value="P:DNA damage response"/>
    <property type="evidence" value="ECO:0007669"/>
    <property type="project" value="TreeGrafter"/>
</dbReference>
<dbReference type="Proteomes" id="UP001164286">
    <property type="component" value="Unassembled WGS sequence"/>
</dbReference>
<feature type="compositionally biased region" description="Basic and acidic residues" evidence="8">
    <location>
        <begin position="147"/>
        <end position="156"/>
    </location>
</feature>
<sequence length="1794" mass="199108">MPVSFPTTSTVAKRVEQNAYKTVELAELVKAASRGEGEGRGKGKQAEAGGSKDISEPSGTHVHTLTIEVELGAPPPQITYRHREPEANPAYAQFDALRSSLKAAAKACEPLDIIRPADQVLGIDLPPSKGAFAPKSTPSVAVYPSSSEERTTRGTERPLVRLEEKTRWRDYSLDIPGAKEWNKQSTAWDSTSWLHAVLALDSRERAMRNQVYRDDVRRFELRTGLQMAWEPAEGKKAAEKKAQRKKGAEEGSDGEDEDYEDNEDNDESEIGDEEKEGEKIKLIITVNVYLNFAALATPAPEIGTDLIGLILHSIIPSDLPLMLDASDKRYDALRSFFACMQPAPFLPRGMNASDLQPKAMRSTLLPFQLRTLRLLLEREHAAGYENLSLSETADPRGFWAQLEVGGENVAYRRATGEMLSLPESVASAIANRKGKGRAMDADVDMESEGALGGLSAADRKLLPPLVDLSKVRGTMLCEEMGLGKTVEAIALMLHHRHPLSTSRSSLEMAPEAPASSSEEAEEFDIDMLDDDAPLTAARERKRVAAAHVNVPNMDLLAGPPGLEDEEISGWLQAELDAFSGTKVWSEESQLDVTEVATTLIVTPSVLLKQWVSEIQTHAPGLRVCVYEGWKKLQDGIRRQQASQNKSNGAKPGDKKRKATEALRKKVVKKYSGGKGQVNGEEEAEGAEYVEEPVKEEASSADPLSLLEVTQVEFEKYVRAHDIVICTYQDLASDLKVAHPAPSRSRRKNIDYKENERPRSPLIMVEWWRVCMDEVQLSSDQSAASEMVALIPRRNSLAVSGTPAKTDIKDLLGVLRFLRVPRIPYDGRLWYRLQQPSFRPAFEGLFRAISVRTTKRQVQDELTIPRQTRYVVPIELSQIEQHYYLDTLGRQREIMTRRGGGGLDRAALKACLLNLRQICTHMQVGLLQAGAGGPRERLNLGKELMTMKEALEKMKSDHVAEFLSESRLQLRLMVRLGQLILSDKDNDLRLLQAAAKFERCRETITKQLGPVREELQRLLAANGNIEIDDDALSTGTAEKKGLSQQEKEKAGAITSARTTIRELLLILHQASFLMGDVRHQQGEADLETEEYAKADQIRKEILGGSLRQSIVAIARLDRQVEASDFKDVEMLQTEDDCGRGGISSADAIESSNELLRLINENTLIIWDWRQKIIELLRAPVEAEQAEDAVPGGDAPAEANAEEDFYGKSLKSQGELQCYMTAYAAALVDRRAEMISEERNLFAEGDASRPAERTTARARQAKEAGLELGLYDEDDENKKLLDELMQERQAFMDARKGTCERPLKGYLIDLNGVVHNTTMRREEVQIAKQAADFIRGYHKEQATHLDNLNKELDLFRATFNYRVKFFAALQEISDSVAEPDAAPEGKKKRDVHDEIRSVDAEITAKEVRLAQLTTRGRYLDFLGGGQAEKDDDELREDCIICMGSSDDTHGLLLECGHFFCASCYKAYRSSQSRGCPSCRRDIDDKAITRFKLGGAPSKTNQKEMRALASADAAAITALDASAPAAGPSGEAAAAAAGTSADALLAAQLAEEDREGQNLREMEEQEFGATRAEEVEKQARERDMARVNMLDLETRREIAHMDMMGEYGSKIDFLVKHLLHYRARQPEARHVIFSNWSDSLNIVTRALRQNGIKFASFDGNKTKDVVDNFIKDKSITVFLLHAERESAGLTLTTCQVVHLLEPVLRHSFELQAIGRVDRLGQKNETKVYCYATRDTVESRILALGVRNGTSIYLKNDDADRGEMERRADNVVSAAGKGGDLGAGDGTGNEEELLSLLL</sequence>
<dbReference type="Pfam" id="PF13920">
    <property type="entry name" value="zf-C3HC4_3"/>
    <property type="match status" value="1"/>
</dbReference>
<evidence type="ECO:0000313" key="10">
    <source>
        <dbReference type="EMBL" id="KAI9635457.1"/>
    </source>
</evidence>
<dbReference type="Pfam" id="PF26021">
    <property type="entry name" value="Ferritin_C144_05"/>
    <property type="match status" value="1"/>
</dbReference>
<evidence type="ECO:0000256" key="7">
    <source>
        <dbReference type="PROSITE-ProRule" id="PRU00175"/>
    </source>
</evidence>
<dbReference type="GeneID" id="77732005"/>
<dbReference type="SMART" id="SM00184">
    <property type="entry name" value="RING"/>
    <property type="match status" value="1"/>
</dbReference>
<feature type="compositionally biased region" description="Low complexity" evidence="8">
    <location>
        <begin position="504"/>
        <end position="517"/>
    </location>
</feature>
<dbReference type="CDD" id="cd16449">
    <property type="entry name" value="RING-HC"/>
    <property type="match status" value="1"/>
</dbReference>
<dbReference type="InterPro" id="IPR049730">
    <property type="entry name" value="SNF2/RAD54-like_C"/>
</dbReference>
<dbReference type="InterPro" id="IPR017907">
    <property type="entry name" value="Znf_RING_CS"/>
</dbReference>
<dbReference type="InterPro" id="IPR000330">
    <property type="entry name" value="SNF2_N"/>
</dbReference>
<name>A0AA38LS62_9TREE</name>
<dbReference type="InterPro" id="IPR014001">
    <property type="entry name" value="Helicase_ATP-bd"/>
</dbReference>
<dbReference type="GO" id="GO:0005634">
    <property type="term" value="C:nucleus"/>
    <property type="evidence" value="ECO:0007669"/>
    <property type="project" value="TreeGrafter"/>
</dbReference>
<evidence type="ECO:0000256" key="2">
    <source>
        <dbReference type="ARBA" id="ARBA00022741"/>
    </source>
</evidence>
<keyword evidence="6" id="KW-0067">ATP-binding</keyword>
<gene>
    <name evidence="10" type="ORF">MKK02DRAFT_44147</name>
</gene>
<feature type="region of interest" description="Disordered" evidence="8">
    <location>
        <begin position="636"/>
        <end position="658"/>
    </location>
</feature>
<accession>A0AA38LS62</accession>
<evidence type="ECO:0000256" key="4">
    <source>
        <dbReference type="ARBA" id="ARBA00022801"/>
    </source>
</evidence>
<evidence type="ECO:0000256" key="8">
    <source>
        <dbReference type="SAM" id="MobiDB-lite"/>
    </source>
</evidence>
<dbReference type="Gene3D" id="3.40.50.10810">
    <property type="entry name" value="Tandem AAA-ATPase domain"/>
    <property type="match status" value="2"/>
</dbReference>
<dbReference type="InterPro" id="IPR027417">
    <property type="entry name" value="P-loop_NTPase"/>
</dbReference>
<feature type="compositionally biased region" description="Basic and acidic residues" evidence="8">
    <location>
        <begin position="232"/>
        <end position="249"/>
    </location>
</feature>
<dbReference type="Gene3D" id="3.40.50.300">
    <property type="entry name" value="P-loop containing nucleotide triphosphate hydrolases"/>
    <property type="match status" value="2"/>
</dbReference>
<feature type="region of interest" description="Disordered" evidence="8">
    <location>
        <begin position="132"/>
        <end position="156"/>
    </location>
</feature>
<keyword evidence="11" id="KW-1185">Reference proteome</keyword>
<dbReference type="InterPro" id="IPR038718">
    <property type="entry name" value="SNF2-like_sf"/>
</dbReference>
<feature type="region of interest" description="Disordered" evidence="8">
    <location>
        <begin position="671"/>
        <end position="695"/>
    </location>
</feature>
<keyword evidence="1" id="KW-0479">Metal-binding</keyword>
<dbReference type="Pfam" id="PF00271">
    <property type="entry name" value="Helicase_C"/>
    <property type="match status" value="1"/>
</dbReference>
<feature type="region of interest" description="Disordered" evidence="8">
    <location>
        <begin position="31"/>
        <end position="59"/>
    </location>
</feature>
<protein>
    <submittedName>
        <fullName evidence="10">SNF2 family N-terminal domain-containing protein</fullName>
    </submittedName>
</protein>
<proteinExistence type="predicted"/>
<feature type="compositionally biased region" description="Basic and acidic residues" evidence="8">
    <location>
        <begin position="33"/>
        <end position="45"/>
    </location>
</feature>
<dbReference type="InterPro" id="IPR001841">
    <property type="entry name" value="Znf_RING"/>
</dbReference>
<dbReference type="PANTHER" id="PTHR45865">
    <property type="entry name" value="E3 UBIQUITIN-PROTEIN LIGASE SHPRH FAMILY MEMBER"/>
    <property type="match status" value="1"/>
</dbReference>
<dbReference type="GO" id="GO:0000209">
    <property type="term" value="P:protein polyubiquitination"/>
    <property type="evidence" value="ECO:0007669"/>
    <property type="project" value="TreeGrafter"/>
</dbReference>
<keyword evidence="3 7" id="KW-0863">Zinc-finger</keyword>
<organism evidence="10 11">
    <name type="scientific">Dioszegia hungarica</name>
    <dbReference type="NCBI Taxonomy" id="4972"/>
    <lineage>
        <taxon>Eukaryota</taxon>
        <taxon>Fungi</taxon>
        <taxon>Dikarya</taxon>
        <taxon>Basidiomycota</taxon>
        <taxon>Agaricomycotina</taxon>
        <taxon>Tremellomycetes</taxon>
        <taxon>Tremellales</taxon>
        <taxon>Bulleribasidiaceae</taxon>
        <taxon>Dioszegia</taxon>
    </lineage>
</organism>
<evidence type="ECO:0000313" key="11">
    <source>
        <dbReference type="Proteomes" id="UP001164286"/>
    </source>
</evidence>
<dbReference type="SUPFAM" id="SSF52540">
    <property type="entry name" value="P-loop containing nucleoside triphosphate hydrolases"/>
    <property type="match status" value="2"/>
</dbReference>
<dbReference type="InterPro" id="IPR013083">
    <property type="entry name" value="Znf_RING/FYVE/PHD"/>
</dbReference>
<dbReference type="InterPro" id="IPR052583">
    <property type="entry name" value="ATP-helicase/E3_Ub-Ligase"/>
</dbReference>
<dbReference type="GO" id="GO:0008270">
    <property type="term" value="F:zinc ion binding"/>
    <property type="evidence" value="ECO:0007669"/>
    <property type="project" value="UniProtKB-KW"/>
</dbReference>
<dbReference type="CDD" id="cd18793">
    <property type="entry name" value="SF2_C_SNF"/>
    <property type="match status" value="1"/>
</dbReference>
<evidence type="ECO:0000256" key="3">
    <source>
        <dbReference type="ARBA" id="ARBA00022771"/>
    </source>
</evidence>
<dbReference type="GO" id="GO:0005524">
    <property type="term" value="F:ATP binding"/>
    <property type="evidence" value="ECO:0007669"/>
    <property type="project" value="InterPro"/>
</dbReference>
<dbReference type="PROSITE" id="PS00518">
    <property type="entry name" value="ZF_RING_1"/>
    <property type="match status" value="1"/>
</dbReference>
<dbReference type="GO" id="GO:0061630">
    <property type="term" value="F:ubiquitin protein ligase activity"/>
    <property type="evidence" value="ECO:0007669"/>
    <property type="project" value="TreeGrafter"/>
</dbReference>
<dbReference type="Pfam" id="PF00176">
    <property type="entry name" value="SNF2-rel_dom"/>
    <property type="match status" value="1"/>
</dbReference>
<feature type="region of interest" description="Disordered" evidence="8">
    <location>
        <begin position="500"/>
        <end position="522"/>
    </location>
</feature>
<dbReference type="SMART" id="SM00487">
    <property type="entry name" value="DEXDc"/>
    <property type="match status" value="1"/>
</dbReference>
<evidence type="ECO:0000256" key="1">
    <source>
        <dbReference type="ARBA" id="ARBA00022723"/>
    </source>
</evidence>
<dbReference type="EMBL" id="JAKWFO010000005">
    <property type="protein sequence ID" value="KAI9635457.1"/>
    <property type="molecule type" value="Genomic_DNA"/>
</dbReference>
<dbReference type="Gene3D" id="3.30.40.10">
    <property type="entry name" value="Zinc/RING finger domain, C3HC4 (zinc finger)"/>
    <property type="match status" value="1"/>
</dbReference>
<comment type="caution">
    <text evidence="10">The sequence shown here is derived from an EMBL/GenBank/DDBJ whole genome shotgun (WGS) entry which is preliminary data.</text>
</comment>
<feature type="compositionally biased region" description="Acidic residues" evidence="8">
    <location>
        <begin position="679"/>
        <end position="690"/>
    </location>
</feature>
<feature type="region of interest" description="Disordered" evidence="8">
    <location>
        <begin position="231"/>
        <end position="274"/>
    </location>
</feature>
<dbReference type="GO" id="GO:0016787">
    <property type="term" value="F:hydrolase activity"/>
    <property type="evidence" value="ECO:0007669"/>
    <property type="project" value="UniProtKB-KW"/>
</dbReference>